<comment type="similarity">
    <text evidence="3 12">Belongs to the sodium:solute symporter (SSF) (TC 2.A.21) family.</text>
</comment>
<evidence type="ECO:0000256" key="7">
    <source>
        <dbReference type="ARBA" id="ARBA00022741"/>
    </source>
</evidence>
<name>A0A0M0J5V9_9EUKA</name>
<dbReference type="InterPro" id="IPR001734">
    <property type="entry name" value="Na/solute_symporter"/>
</dbReference>
<feature type="transmembrane region" description="Helical" evidence="14">
    <location>
        <begin position="482"/>
        <end position="503"/>
    </location>
</feature>
<reference evidence="16" key="1">
    <citation type="journal article" date="2015" name="PLoS Genet.">
        <title>Genome Sequence and Transcriptome Analyses of Chrysochromulina tobin: Metabolic Tools for Enhanced Algal Fitness in the Prominent Order Prymnesiales (Haptophyceae).</title>
        <authorList>
            <person name="Hovde B.T."/>
            <person name="Deodato C.R."/>
            <person name="Hunsperger H.M."/>
            <person name="Ryken S.A."/>
            <person name="Yost W."/>
            <person name="Jha R.K."/>
            <person name="Patterson J."/>
            <person name="Monnat R.J. Jr."/>
            <person name="Barlow S.B."/>
            <person name="Starkenburg S.R."/>
            <person name="Cattolico R.A."/>
        </authorList>
    </citation>
    <scope>NUCLEOTIDE SEQUENCE</scope>
    <source>
        <strain evidence="16">CCMP291</strain>
    </source>
</reference>
<evidence type="ECO:0000256" key="2">
    <source>
        <dbReference type="ARBA" id="ARBA00005290"/>
    </source>
</evidence>
<keyword evidence="6 14" id="KW-0812">Transmembrane</keyword>
<protein>
    <submittedName>
        <fullName evidence="15">Gpn-loop gtpase 3</fullName>
    </submittedName>
</protein>
<dbReference type="InterPro" id="IPR004130">
    <property type="entry name" value="Gpn"/>
</dbReference>
<dbReference type="Gene3D" id="1.20.1730.10">
    <property type="entry name" value="Sodium/glucose cotransporter"/>
    <property type="match status" value="1"/>
</dbReference>
<dbReference type="GO" id="GO:0016787">
    <property type="term" value="F:hydrolase activity"/>
    <property type="evidence" value="ECO:0007669"/>
    <property type="project" value="UniProtKB-KW"/>
</dbReference>
<feature type="transmembrane region" description="Helical" evidence="14">
    <location>
        <begin position="277"/>
        <end position="298"/>
    </location>
</feature>
<sequence length="777" mass="82891">MEYLVDNIDWLEDELEEIGPDEYIIFDCPGQIELYSHVPAMATVIGALQRLGYRVCASYLLDSQFVADVAKFVSGVLCCLSAMTALELPHVNVLSKCDLLPSRHALDEFLEADAAALSGMLRMGTAPSFYRLNAAICELIDEWSMVQFLPLDPKDSETIDLILQQIDNAVQYHDDVEPREPKADDADDDGGSVSEIGDRITSEGYEREASDAASVRSMSTRIFPAVPTLTDGAANGIIYATLGLVLILTIGFFLQSRENRKNATDKDSYMAARNSQGLVSMTLSYFVSGIGAWVIFAAPQAAVIGGWPALVGYAVSTVVPLLLFGLIAPPMRNQLPKGFTLNEYVYGRFGTPCTVYFAFVSMFYMVLYLAAELSSASALATGLSLITVQGSTWWQNENVFLPTAVSPIVGMSVITLFYTVIGGLPVSIVTDRVQGVGVLVLTILVTIAAYAEAGVGDQASWDEVVGHGISPVYVPTDYGNSFAVAISLIIGVTCANLVHAGYWQRIWAAESNRTVVHATYYSSALTIVIMILVGITGWIAYSHFVILMSPNVPGGDPSFLSVPWLINTFMGEGWAVVVMILGISMIASTCDTLQSGMTALLWPFAKLCFPNGSGIFQLSFVVFLTVLFNVPPVLLALSGQSILQLFLLADLLAAGVVAPLFMGVFWKKCHPIGALAGSVGGLLTTLIVYAIGEAWGEGFAILVSQGGIFRRVATYAFCITPVASGLITAAVSSIFFPAYEFAGYKNAAAEGGSGTARGQVTTAGVQIAVAAATASSV</sequence>
<dbReference type="EMBL" id="JWZX01003349">
    <property type="protein sequence ID" value="KOO21603.1"/>
    <property type="molecule type" value="Genomic_DNA"/>
</dbReference>
<dbReference type="SUPFAM" id="SSF52540">
    <property type="entry name" value="P-loop containing nucleoside triphosphate hydrolases"/>
    <property type="match status" value="1"/>
</dbReference>
<keyword evidence="11 14" id="KW-0472">Membrane</keyword>
<dbReference type="PANTHER" id="PTHR48086:SF10">
    <property type="entry name" value="AGR155CP"/>
    <property type="match status" value="1"/>
</dbReference>
<evidence type="ECO:0000256" key="5">
    <source>
        <dbReference type="ARBA" id="ARBA00022475"/>
    </source>
</evidence>
<evidence type="ECO:0000256" key="10">
    <source>
        <dbReference type="ARBA" id="ARBA00023134"/>
    </source>
</evidence>
<feature type="transmembrane region" description="Helical" evidence="14">
    <location>
        <begin position="712"/>
        <end position="736"/>
    </location>
</feature>
<dbReference type="InterPro" id="IPR018212">
    <property type="entry name" value="Na/solute_symporter_CS"/>
</dbReference>
<dbReference type="GO" id="GO:0015606">
    <property type="term" value="F:spermidine transmembrane transporter activity"/>
    <property type="evidence" value="ECO:0007669"/>
    <property type="project" value="TreeGrafter"/>
</dbReference>
<dbReference type="Gene3D" id="3.40.50.300">
    <property type="entry name" value="P-loop containing nucleotide triphosphate hydrolases"/>
    <property type="match status" value="1"/>
</dbReference>
<dbReference type="PROSITE" id="PS00457">
    <property type="entry name" value="NA_SOLUT_SYMP_2"/>
    <property type="match status" value="1"/>
</dbReference>
<feature type="transmembrane region" description="Helical" evidence="14">
    <location>
        <begin position="672"/>
        <end position="692"/>
    </location>
</feature>
<dbReference type="GO" id="GO:0005525">
    <property type="term" value="F:GTP binding"/>
    <property type="evidence" value="ECO:0007669"/>
    <property type="project" value="UniProtKB-KW"/>
</dbReference>
<feature type="transmembrane region" description="Helical" evidence="14">
    <location>
        <begin position="349"/>
        <end position="371"/>
    </location>
</feature>
<keyword evidence="10" id="KW-0342">GTP-binding</keyword>
<evidence type="ECO:0000256" key="6">
    <source>
        <dbReference type="ARBA" id="ARBA00022692"/>
    </source>
</evidence>
<evidence type="ECO:0000256" key="4">
    <source>
        <dbReference type="ARBA" id="ARBA00022448"/>
    </source>
</evidence>
<evidence type="ECO:0000256" key="1">
    <source>
        <dbReference type="ARBA" id="ARBA00004141"/>
    </source>
</evidence>
<evidence type="ECO:0000256" key="9">
    <source>
        <dbReference type="ARBA" id="ARBA00022989"/>
    </source>
</evidence>
<dbReference type="InterPro" id="IPR038377">
    <property type="entry name" value="Na/Glc_symporter_sf"/>
</dbReference>
<dbReference type="Proteomes" id="UP000037460">
    <property type="component" value="Unassembled WGS sequence"/>
</dbReference>
<keyword evidence="9 14" id="KW-1133">Transmembrane helix</keyword>
<accession>A0A0M0J5V9</accession>
<feature type="transmembrane region" description="Helical" evidence="14">
    <location>
        <begin position="564"/>
        <end position="587"/>
    </location>
</feature>
<evidence type="ECO:0000256" key="11">
    <source>
        <dbReference type="ARBA" id="ARBA00023136"/>
    </source>
</evidence>
<dbReference type="OrthoDB" id="5839at2759"/>
<evidence type="ECO:0000256" key="14">
    <source>
        <dbReference type="SAM" id="Phobius"/>
    </source>
</evidence>
<feature type="transmembrane region" description="Helical" evidence="14">
    <location>
        <begin position="433"/>
        <end position="451"/>
    </location>
</feature>
<evidence type="ECO:0000256" key="3">
    <source>
        <dbReference type="ARBA" id="ARBA00006434"/>
    </source>
</evidence>
<dbReference type="PANTHER" id="PTHR48086">
    <property type="entry name" value="SODIUM/PROLINE SYMPORTER-RELATED"/>
    <property type="match status" value="1"/>
</dbReference>
<dbReference type="InterPro" id="IPR050277">
    <property type="entry name" value="Sodium:Solute_Symporter"/>
</dbReference>
<evidence type="ECO:0000256" key="13">
    <source>
        <dbReference type="SAM" id="MobiDB-lite"/>
    </source>
</evidence>
<proteinExistence type="inferred from homology"/>
<gene>
    <name evidence="15" type="ORF">Ctob_001264</name>
</gene>
<feature type="transmembrane region" description="Helical" evidence="14">
    <location>
        <begin position="524"/>
        <end position="544"/>
    </location>
</feature>
<comment type="caution">
    <text evidence="15">The sequence shown here is derived from an EMBL/GenBank/DDBJ whole genome shotgun (WGS) entry which is preliminary data.</text>
</comment>
<comment type="subcellular location">
    <subcellularLocation>
        <location evidence="1">Membrane</location>
        <topology evidence="1">Multi-pass membrane protein</topology>
    </subcellularLocation>
</comment>
<feature type="transmembrane region" description="Helical" evidence="14">
    <location>
        <begin position="399"/>
        <end position="421"/>
    </location>
</feature>
<organism evidence="15 16">
    <name type="scientific">Chrysochromulina tobinii</name>
    <dbReference type="NCBI Taxonomy" id="1460289"/>
    <lineage>
        <taxon>Eukaryota</taxon>
        <taxon>Haptista</taxon>
        <taxon>Haptophyta</taxon>
        <taxon>Prymnesiophyceae</taxon>
        <taxon>Prymnesiales</taxon>
        <taxon>Chrysochromulinaceae</taxon>
        <taxon>Chrysochromulina</taxon>
    </lineage>
</organism>
<dbReference type="GO" id="GO:0046942">
    <property type="term" value="P:carboxylic acid transport"/>
    <property type="evidence" value="ECO:0007669"/>
    <property type="project" value="UniProtKB-ARBA"/>
</dbReference>
<comment type="similarity">
    <text evidence="2">Belongs to the GPN-loop GTPase family.</text>
</comment>
<dbReference type="PROSITE" id="PS50283">
    <property type="entry name" value="NA_SOLUT_SYMP_3"/>
    <property type="match status" value="1"/>
</dbReference>
<dbReference type="InterPro" id="IPR027417">
    <property type="entry name" value="P-loop_NTPase"/>
</dbReference>
<dbReference type="Pfam" id="PF00474">
    <property type="entry name" value="SSF"/>
    <property type="match status" value="1"/>
</dbReference>
<feature type="transmembrane region" description="Helical" evidence="14">
    <location>
        <begin position="310"/>
        <end position="328"/>
    </location>
</feature>
<feature type="transmembrane region" description="Helical" evidence="14">
    <location>
        <begin position="642"/>
        <end position="665"/>
    </location>
</feature>
<feature type="transmembrane region" description="Helical" evidence="14">
    <location>
        <begin position="608"/>
        <end position="630"/>
    </location>
</feature>
<keyword evidence="7" id="KW-0547">Nucleotide-binding</keyword>
<dbReference type="Pfam" id="PF03029">
    <property type="entry name" value="ATP_bind_1"/>
    <property type="match status" value="1"/>
</dbReference>
<feature type="compositionally biased region" description="Basic and acidic residues" evidence="13">
    <location>
        <begin position="196"/>
        <end position="210"/>
    </location>
</feature>
<evidence type="ECO:0000256" key="12">
    <source>
        <dbReference type="RuleBase" id="RU362091"/>
    </source>
</evidence>
<dbReference type="GO" id="GO:0005886">
    <property type="term" value="C:plasma membrane"/>
    <property type="evidence" value="ECO:0007669"/>
    <property type="project" value="TreeGrafter"/>
</dbReference>
<evidence type="ECO:0000313" key="16">
    <source>
        <dbReference type="Proteomes" id="UP000037460"/>
    </source>
</evidence>
<keyword evidence="16" id="KW-1185">Reference proteome</keyword>
<feature type="transmembrane region" description="Helical" evidence="14">
    <location>
        <begin position="237"/>
        <end position="256"/>
    </location>
</feature>
<evidence type="ECO:0000313" key="15">
    <source>
        <dbReference type="EMBL" id="KOO21603.1"/>
    </source>
</evidence>
<feature type="region of interest" description="Disordered" evidence="13">
    <location>
        <begin position="178"/>
        <end position="212"/>
    </location>
</feature>
<evidence type="ECO:0000256" key="8">
    <source>
        <dbReference type="ARBA" id="ARBA00022801"/>
    </source>
</evidence>
<dbReference type="AlphaFoldDB" id="A0A0M0J5V9"/>
<keyword evidence="8" id="KW-0378">Hydrolase</keyword>
<keyword evidence="4" id="KW-0813">Transport</keyword>
<keyword evidence="5" id="KW-1003">Cell membrane</keyword>